<name>A0A2V3IXQ3_9FLOR</name>
<gene>
    <name evidence="6" type="ORF">BWQ96_03374</name>
</gene>
<protein>
    <submittedName>
        <fullName evidence="6">Dimethylaniline monooxygenase [N-oxide-forming] 4</fullName>
    </submittedName>
</protein>
<reference evidence="6 7" key="1">
    <citation type="journal article" date="2018" name="Mol. Biol. Evol.">
        <title>Analysis of the draft genome of the red seaweed Gracilariopsis chorda provides insights into genome size evolution in Rhodophyta.</title>
        <authorList>
            <person name="Lee J."/>
            <person name="Yang E.C."/>
            <person name="Graf L."/>
            <person name="Yang J.H."/>
            <person name="Qiu H."/>
            <person name="Zel Zion U."/>
            <person name="Chan C.X."/>
            <person name="Stephens T.G."/>
            <person name="Weber A.P.M."/>
            <person name="Boo G.H."/>
            <person name="Boo S.M."/>
            <person name="Kim K.M."/>
            <person name="Shin Y."/>
            <person name="Jung M."/>
            <person name="Lee S.J."/>
            <person name="Yim H.S."/>
            <person name="Lee J.H."/>
            <person name="Bhattacharya D."/>
            <person name="Yoon H.S."/>
        </authorList>
    </citation>
    <scope>NUCLEOTIDE SEQUENCE [LARGE SCALE GENOMIC DNA]</scope>
    <source>
        <strain evidence="6 7">SKKU-2015</strain>
        <tissue evidence="6">Whole body</tissue>
    </source>
</reference>
<dbReference type="EMBL" id="NBIV01000032">
    <property type="protein sequence ID" value="PXF46845.1"/>
    <property type="molecule type" value="Genomic_DNA"/>
</dbReference>
<evidence type="ECO:0000256" key="3">
    <source>
        <dbReference type="ARBA" id="ARBA00022827"/>
    </source>
</evidence>
<comment type="similarity">
    <text evidence="1">Belongs to the FMO family.</text>
</comment>
<evidence type="ECO:0000313" key="6">
    <source>
        <dbReference type="EMBL" id="PXF46845.1"/>
    </source>
</evidence>
<accession>A0A2V3IXQ3</accession>
<dbReference type="GO" id="GO:0004499">
    <property type="term" value="F:N,N-dimethylaniline monooxygenase activity"/>
    <property type="evidence" value="ECO:0007669"/>
    <property type="project" value="InterPro"/>
</dbReference>
<dbReference type="SUPFAM" id="SSF51905">
    <property type="entry name" value="FAD/NAD(P)-binding domain"/>
    <property type="match status" value="2"/>
</dbReference>
<dbReference type="GO" id="GO:0050660">
    <property type="term" value="F:flavin adenine dinucleotide binding"/>
    <property type="evidence" value="ECO:0007669"/>
    <property type="project" value="InterPro"/>
</dbReference>
<dbReference type="InterPro" id="IPR020946">
    <property type="entry name" value="Flavin_mOase-like"/>
</dbReference>
<evidence type="ECO:0000313" key="7">
    <source>
        <dbReference type="Proteomes" id="UP000247409"/>
    </source>
</evidence>
<dbReference type="Proteomes" id="UP000247409">
    <property type="component" value="Unassembled WGS sequence"/>
</dbReference>
<keyword evidence="3" id="KW-0274">FAD</keyword>
<dbReference type="Gene3D" id="3.50.50.60">
    <property type="entry name" value="FAD/NAD(P)-binding domain"/>
    <property type="match status" value="1"/>
</dbReference>
<dbReference type="InterPro" id="IPR000960">
    <property type="entry name" value="Flavin_mOase"/>
</dbReference>
<sequence length="546" mass="60474">MVGRIARVCIIGAGPSGLVSCHEALRAGLDVRVFERARSVGGVWRAPDDGGLVWNDMRANLSAHSCVFSDWPWERAAELDSNCAIVADALGRGKAELSIFPTEIAVRAYLRTYCDAFGLWKNIEFESEVCQIHSERTDDGEEAWRVTVETAGRMHDARFDYVVVCVGVFHTPSIPKLYEVGDGVIHANKFSGTNDVGEHVLVVGGAFSGCEIAAVIARERNVPVVHSVNKQAWIVPRMIPRRHGSVPIDLFFYRRDLEEPLRGERERSNVEAAAYFRKLCPKQAEGSVMVHTRSHEPQFLVVSDEYVNLVMGGKVQVVGRVDDVRREDGHLICKAGETAVVADSVLLCTGYYPPSLDFLPQIVRDGVRASKDQFVPLLLDRGTLPAYSTDWDTKVPVGASVHRRPLHERMAFVGMYRGPYFGILELQARWVVHALCVRSTSSVHPSPCPPVPLAEVVRGVRREFALRNRKPRPQFPHPDYVGLCNTLAAAIGALPDVDDNRDGVAHMVRNGPVVPAQYRLRGVHADRAAAVAVIRKAYRQSEHQCT</sequence>
<comment type="caution">
    <text evidence="6">The sequence shown here is derived from an EMBL/GenBank/DDBJ whole genome shotgun (WGS) entry which is preliminary data.</text>
</comment>
<dbReference type="OrthoDB" id="413515at2759"/>
<evidence type="ECO:0000256" key="2">
    <source>
        <dbReference type="ARBA" id="ARBA00022630"/>
    </source>
</evidence>
<dbReference type="AlphaFoldDB" id="A0A2V3IXQ3"/>
<dbReference type="PIRSF" id="PIRSF000332">
    <property type="entry name" value="FMO"/>
    <property type="match status" value="1"/>
</dbReference>
<keyword evidence="5" id="KW-0560">Oxidoreductase</keyword>
<keyword evidence="6" id="KW-0503">Monooxygenase</keyword>
<dbReference type="InterPro" id="IPR050346">
    <property type="entry name" value="FMO-like"/>
</dbReference>
<dbReference type="Pfam" id="PF00743">
    <property type="entry name" value="FMO-like"/>
    <property type="match status" value="1"/>
</dbReference>
<dbReference type="Pfam" id="PF13450">
    <property type="entry name" value="NAD_binding_8"/>
    <property type="match status" value="1"/>
</dbReference>
<evidence type="ECO:0000256" key="4">
    <source>
        <dbReference type="ARBA" id="ARBA00022857"/>
    </source>
</evidence>
<keyword evidence="2" id="KW-0285">Flavoprotein</keyword>
<dbReference type="InterPro" id="IPR036188">
    <property type="entry name" value="FAD/NAD-bd_sf"/>
</dbReference>
<dbReference type="PRINTS" id="PR00419">
    <property type="entry name" value="ADXRDTASE"/>
</dbReference>
<dbReference type="PROSITE" id="PS51257">
    <property type="entry name" value="PROKAR_LIPOPROTEIN"/>
    <property type="match status" value="1"/>
</dbReference>
<dbReference type="PANTHER" id="PTHR23023">
    <property type="entry name" value="DIMETHYLANILINE MONOOXYGENASE"/>
    <property type="match status" value="1"/>
</dbReference>
<proteinExistence type="inferred from homology"/>
<organism evidence="6 7">
    <name type="scientific">Gracilariopsis chorda</name>
    <dbReference type="NCBI Taxonomy" id="448386"/>
    <lineage>
        <taxon>Eukaryota</taxon>
        <taxon>Rhodophyta</taxon>
        <taxon>Florideophyceae</taxon>
        <taxon>Rhodymeniophycidae</taxon>
        <taxon>Gracilariales</taxon>
        <taxon>Gracilariaceae</taxon>
        <taxon>Gracilariopsis</taxon>
    </lineage>
</organism>
<dbReference type="GO" id="GO:0050661">
    <property type="term" value="F:NADP binding"/>
    <property type="evidence" value="ECO:0007669"/>
    <property type="project" value="InterPro"/>
</dbReference>
<dbReference type="STRING" id="448386.A0A2V3IXQ3"/>
<keyword evidence="7" id="KW-1185">Reference proteome</keyword>
<evidence type="ECO:0000256" key="1">
    <source>
        <dbReference type="ARBA" id="ARBA00009183"/>
    </source>
</evidence>
<evidence type="ECO:0000256" key="5">
    <source>
        <dbReference type="ARBA" id="ARBA00023002"/>
    </source>
</evidence>
<keyword evidence="4" id="KW-0521">NADP</keyword>